<organism evidence="3 4">
    <name type="scientific">Mariprofundus aestuarium</name>
    <dbReference type="NCBI Taxonomy" id="1921086"/>
    <lineage>
        <taxon>Bacteria</taxon>
        <taxon>Pseudomonadati</taxon>
        <taxon>Pseudomonadota</taxon>
        <taxon>Candidatius Mariprofundia</taxon>
        <taxon>Mariprofundales</taxon>
        <taxon>Mariprofundaceae</taxon>
        <taxon>Mariprofundus</taxon>
    </lineage>
</organism>
<dbReference type="Gene3D" id="3.40.1350.10">
    <property type="match status" value="1"/>
</dbReference>
<dbReference type="Proteomes" id="UP000231701">
    <property type="component" value="Chromosome"/>
</dbReference>
<dbReference type="KEGG" id="maes:Ga0123461_2234"/>
<reference evidence="3 4" key="1">
    <citation type="submission" date="2016-12" db="EMBL/GenBank/DDBJ databases">
        <title>Isolation and genomic insights into novel planktonic Zetaproteobacteria from stratified waters of the Chesapeake Bay.</title>
        <authorList>
            <person name="McAllister S.M."/>
            <person name="Kato S."/>
            <person name="Chan C.S."/>
            <person name="Chiu B.K."/>
            <person name="Field E.K."/>
        </authorList>
    </citation>
    <scope>NUCLEOTIDE SEQUENCE [LARGE SCALE GENOMIC DNA]</scope>
    <source>
        <strain evidence="3 4">CP-5</strain>
    </source>
</reference>
<gene>
    <name evidence="3" type="ORF">Ga0123461_2234</name>
</gene>
<keyword evidence="4" id="KW-1185">Reference proteome</keyword>
<dbReference type="GO" id="GO:0003677">
    <property type="term" value="F:DNA binding"/>
    <property type="evidence" value="ECO:0007669"/>
    <property type="project" value="InterPro"/>
</dbReference>
<dbReference type="PANTHER" id="PTHR30015:SF7">
    <property type="entry name" value="TYPE IV METHYL-DIRECTED RESTRICTION ENZYME ECOKMRR"/>
    <property type="match status" value="1"/>
</dbReference>
<keyword evidence="3" id="KW-0378">Hydrolase</keyword>
<keyword evidence="1" id="KW-1133">Transmembrane helix</keyword>
<evidence type="ECO:0000259" key="2">
    <source>
        <dbReference type="Pfam" id="PF04471"/>
    </source>
</evidence>
<protein>
    <submittedName>
        <fullName evidence="3">Restriction endonuclease</fullName>
    </submittedName>
</protein>
<dbReference type="EMBL" id="CP018799">
    <property type="protein sequence ID" value="ATX80639.1"/>
    <property type="molecule type" value="Genomic_DNA"/>
</dbReference>
<dbReference type="PANTHER" id="PTHR30015">
    <property type="entry name" value="MRR RESTRICTION SYSTEM PROTEIN"/>
    <property type="match status" value="1"/>
</dbReference>
<evidence type="ECO:0000313" key="4">
    <source>
        <dbReference type="Proteomes" id="UP000231701"/>
    </source>
</evidence>
<dbReference type="AlphaFoldDB" id="A0A2K8L343"/>
<dbReference type="InterPro" id="IPR052906">
    <property type="entry name" value="Type_IV_Methyl-Rstrct_Enzyme"/>
</dbReference>
<accession>A0A2K8L343</accession>
<dbReference type="SUPFAM" id="SSF52980">
    <property type="entry name" value="Restriction endonuclease-like"/>
    <property type="match status" value="1"/>
</dbReference>
<dbReference type="InterPro" id="IPR007560">
    <property type="entry name" value="Restrct_endonuc_IV_Mrr"/>
</dbReference>
<name>A0A2K8L343_MARES</name>
<proteinExistence type="predicted"/>
<keyword evidence="3" id="KW-0540">Nuclease</keyword>
<keyword evidence="1" id="KW-0472">Membrane</keyword>
<keyword evidence="1" id="KW-0812">Transmembrane</keyword>
<keyword evidence="3" id="KW-0255">Endonuclease</keyword>
<dbReference type="OrthoDB" id="5782056at2"/>
<dbReference type="InterPro" id="IPR011856">
    <property type="entry name" value="tRNA_endonuc-like_dom_sf"/>
</dbReference>
<dbReference type="GO" id="GO:0009307">
    <property type="term" value="P:DNA restriction-modification system"/>
    <property type="evidence" value="ECO:0007669"/>
    <property type="project" value="InterPro"/>
</dbReference>
<dbReference type="GO" id="GO:0015666">
    <property type="term" value="F:restriction endodeoxyribonuclease activity"/>
    <property type="evidence" value="ECO:0007669"/>
    <property type="project" value="TreeGrafter"/>
</dbReference>
<feature type="domain" description="Restriction endonuclease type IV Mrr" evidence="2">
    <location>
        <begin position="130"/>
        <end position="238"/>
    </location>
</feature>
<dbReference type="Pfam" id="PF04471">
    <property type="entry name" value="Mrr_cat"/>
    <property type="match status" value="1"/>
</dbReference>
<evidence type="ECO:0000256" key="1">
    <source>
        <dbReference type="SAM" id="Phobius"/>
    </source>
</evidence>
<dbReference type="RefSeq" id="WP_157819320.1">
    <property type="nucleotide sequence ID" value="NZ_CP018799.1"/>
</dbReference>
<dbReference type="InterPro" id="IPR011335">
    <property type="entry name" value="Restrct_endonuc-II-like"/>
</dbReference>
<evidence type="ECO:0000313" key="3">
    <source>
        <dbReference type="EMBL" id="ATX80639.1"/>
    </source>
</evidence>
<sequence length="262" mass="28039">MKRKKESAIIALLAKPWWVSGLLAAGALLIPYIVKFIFPSGSTQSGIAFKNNIVTGAELLSLLLAGGLLIIALYVLAKELFAKKPQTSATSRRQSVTAKEAAANETPVQVAPAADIPEKPPLSWSRELLQSLNKNQFKTLCEALFNDLGLLARSSDCGADFDLYPGSSPEDPVAIAKCKSSTYPVNARDVLEFCGIVDQTGIGKAYFVTASSFTADARNFATTCDLSLISGKQLLKLISSRSQEKSAELLKLATADEQLPVD</sequence>
<feature type="transmembrane region" description="Helical" evidence="1">
    <location>
        <begin position="12"/>
        <end position="33"/>
    </location>
</feature>
<feature type="transmembrane region" description="Helical" evidence="1">
    <location>
        <begin position="53"/>
        <end position="76"/>
    </location>
</feature>